<evidence type="ECO:0000313" key="1">
    <source>
        <dbReference type="EMBL" id="MDQ0352998.1"/>
    </source>
</evidence>
<sequence>MKKHIIISIVLVLSIVGCSQKDIINFDKNSTLRVEERTGDELSSNYEVINKIEDEELIQEIIDIFQGIKWETNVDIEMTHEPDYKLNKNNHIWVTPKGNMLEIINRDNGYYVRLQEEASSELFEIMTGKEIE</sequence>
<evidence type="ECO:0000313" key="2">
    <source>
        <dbReference type="Proteomes" id="UP001236723"/>
    </source>
</evidence>
<dbReference type="EMBL" id="JAUSUP010000019">
    <property type="protein sequence ID" value="MDQ0352998.1"/>
    <property type="molecule type" value="Genomic_DNA"/>
</dbReference>
<dbReference type="Proteomes" id="UP001236723">
    <property type="component" value="Unassembled WGS sequence"/>
</dbReference>
<reference evidence="1 2" key="1">
    <citation type="submission" date="2023-07" db="EMBL/GenBank/DDBJ databases">
        <title>Genomic Encyclopedia of Type Strains, Phase IV (KMG-IV): sequencing the most valuable type-strain genomes for metagenomic binning, comparative biology and taxonomic classification.</title>
        <authorList>
            <person name="Goeker M."/>
        </authorList>
    </citation>
    <scope>NUCLEOTIDE SEQUENCE [LARGE SCALE GENOMIC DNA]</scope>
    <source>
        <strain evidence="1 2">DSM 15448</strain>
    </source>
</reference>
<accession>A0ABU0DX23</accession>
<protein>
    <recommendedName>
        <fullName evidence="3">Lipoprotein</fullName>
    </recommendedName>
</protein>
<evidence type="ECO:0008006" key="3">
    <source>
        <dbReference type="Google" id="ProtNLM"/>
    </source>
</evidence>
<dbReference type="PROSITE" id="PS51257">
    <property type="entry name" value="PROKAR_LIPOPROTEIN"/>
    <property type="match status" value="1"/>
</dbReference>
<dbReference type="RefSeq" id="WP_307070051.1">
    <property type="nucleotide sequence ID" value="NZ_JAUSUP010000019.1"/>
</dbReference>
<name>A0ABU0DX23_9BACI</name>
<keyword evidence="2" id="KW-1185">Reference proteome</keyword>
<gene>
    <name evidence="1" type="ORF">J2R98_002859</name>
</gene>
<proteinExistence type="predicted"/>
<organism evidence="1 2">
    <name type="scientific">Alkalibacillus filiformis</name>
    <dbReference type="NCBI Taxonomy" id="200990"/>
    <lineage>
        <taxon>Bacteria</taxon>
        <taxon>Bacillati</taxon>
        <taxon>Bacillota</taxon>
        <taxon>Bacilli</taxon>
        <taxon>Bacillales</taxon>
        <taxon>Bacillaceae</taxon>
        <taxon>Alkalibacillus</taxon>
    </lineage>
</organism>
<comment type="caution">
    <text evidence="1">The sequence shown here is derived from an EMBL/GenBank/DDBJ whole genome shotgun (WGS) entry which is preliminary data.</text>
</comment>